<evidence type="ECO:0000313" key="1">
    <source>
        <dbReference type="EMBL" id="AAS03535.1"/>
    </source>
</evidence>
<dbReference type="AlphaFoldDB" id="Q740X4"/>
<evidence type="ECO:0008006" key="3">
    <source>
        <dbReference type="Google" id="ProtNLM"/>
    </source>
</evidence>
<proteinExistence type="predicted"/>
<sequence length="97" mass="10230">MDRLEVTSAELRMLSGKWHTNAARLRVATPPPSGMSYQPSAVAVDAAHAAVEVAANSLIGRMIETATKVAAADFSYTANEADSADKMSAIGRQPARQ</sequence>
<reference evidence="1 2" key="1">
    <citation type="journal article" date="2005" name="Proc. Natl. Acad. Sci. U.S.A.">
        <title>The complete genome sequence of Mycobacterium avium subspecies paratuberculosis.</title>
        <authorList>
            <person name="Li L."/>
            <person name="Bannantine J.P."/>
            <person name="Zhang Q."/>
            <person name="Amonsin A."/>
            <person name="May B.J."/>
            <person name="Alt D."/>
            <person name="Banerji N."/>
            <person name="Kanjilal S."/>
            <person name="Kapur V."/>
        </authorList>
    </citation>
    <scope>NUCLEOTIDE SEQUENCE [LARGE SCALE GENOMIC DNA]</scope>
    <source>
        <strain evidence="2">ATCC BAA-968 / K-10</strain>
    </source>
</reference>
<protein>
    <recommendedName>
        <fullName evidence="3">PE domain-containing protein</fullName>
    </recommendedName>
</protein>
<gene>
    <name evidence="1" type="ordered locus">MAP_1218c</name>
</gene>
<name>Q740X4_MYCPA</name>
<dbReference type="EMBL" id="AE016958">
    <property type="protein sequence ID" value="AAS03535.1"/>
    <property type="molecule type" value="Genomic_DNA"/>
</dbReference>
<dbReference type="KEGG" id="mpa:MAP_1218c"/>
<dbReference type="eggNOG" id="ENOG5032QPN">
    <property type="taxonomic scope" value="Bacteria"/>
</dbReference>
<dbReference type="Proteomes" id="UP000000580">
    <property type="component" value="Chromosome"/>
</dbReference>
<evidence type="ECO:0000313" key="2">
    <source>
        <dbReference type="Proteomes" id="UP000000580"/>
    </source>
</evidence>
<keyword evidence="2" id="KW-1185">Reference proteome</keyword>
<dbReference type="HOGENOM" id="CLU_147965_1_0_11"/>
<dbReference type="STRING" id="262316.MAP_1218c"/>
<organism evidence="1 2">
    <name type="scientific">Mycolicibacterium paratuberculosis (strain ATCC BAA-968 / K-10)</name>
    <name type="common">Mycobacterium paratuberculosis</name>
    <dbReference type="NCBI Taxonomy" id="262316"/>
    <lineage>
        <taxon>Bacteria</taxon>
        <taxon>Bacillati</taxon>
        <taxon>Actinomycetota</taxon>
        <taxon>Actinomycetes</taxon>
        <taxon>Mycobacteriales</taxon>
        <taxon>Mycobacteriaceae</taxon>
        <taxon>Mycobacterium</taxon>
        <taxon>Mycobacterium avium complex (MAC)</taxon>
    </lineage>
</organism>
<accession>Q740X4</accession>